<accession>A0A834T0R8</accession>
<organism evidence="1 2">
    <name type="scientific">Senna tora</name>
    <dbReference type="NCBI Taxonomy" id="362788"/>
    <lineage>
        <taxon>Eukaryota</taxon>
        <taxon>Viridiplantae</taxon>
        <taxon>Streptophyta</taxon>
        <taxon>Embryophyta</taxon>
        <taxon>Tracheophyta</taxon>
        <taxon>Spermatophyta</taxon>
        <taxon>Magnoliopsida</taxon>
        <taxon>eudicotyledons</taxon>
        <taxon>Gunneridae</taxon>
        <taxon>Pentapetalae</taxon>
        <taxon>rosids</taxon>
        <taxon>fabids</taxon>
        <taxon>Fabales</taxon>
        <taxon>Fabaceae</taxon>
        <taxon>Caesalpinioideae</taxon>
        <taxon>Cassia clade</taxon>
        <taxon>Senna</taxon>
    </lineage>
</organism>
<comment type="caution">
    <text evidence="1">The sequence shown here is derived from an EMBL/GenBank/DDBJ whole genome shotgun (WGS) entry which is preliminary data.</text>
</comment>
<dbReference type="EMBL" id="JAAIUW010000010">
    <property type="protein sequence ID" value="KAF7813146.1"/>
    <property type="molecule type" value="Genomic_DNA"/>
</dbReference>
<keyword evidence="2" id="KW-1185">Reference proteome</keyword>
<evidence type="ECO:0000313" key="2">
    <source>
        <dbReference type="Proteomes" id="UP000634136"/>
    </source>
</evidence>
<proteinExistence type="predicted"/>
<evidence type="ECO:0000313" key="1">
    <source>
        <dbReference type="EMBL" id="KAF7813146.1"/>
    </source>
</evidence>
<dbReference type="AlphaFoldDB" id="A0A834T0R8"/>
<gene>
    <name evidence="1" type="ORF">G2W53_034122</name>
</gene>
<dbReference type="Proteomes" id="UP000634136">
    <property type="component" value="Unassembled WGS sequence"/>
</dbReference>
<protein>
    <submittedName>
        <fullName evidence="1">Uncharacterized protein</fullName>
    </submittedName>
</protein>
<reference evidence="1" key="1">
    <citation type="submission" date="2020-09" db="EMBL/GenBank/DDBJ databases">
        <title>Genome-Enabled Discovery of Anthraquinone Biosynthesis in Senna tora.</title>
        <authorList>
            <person name="Kang S.-H."/>
            <person name="Pandey R.P."/>
            <person name="Lee C.-M."/>
            <person name="Sim J.-S."/>
            <person name="Jeong J.-T."/>
            <person name="Choi B.-S."/>
            <person name="Jung M."/>
            <person name="Ginzburg D."/>
            <person name="Zhao K."/>
            <person name="Won S.Y."/>
            <person name="Oh T.-J."/>
            <person name="Yu Y."/>
            <person name="Kim N.-H."/>
            <person name="Lee O.R."/>
            <person name="Lee T.-H."/>
            <person name="Bashyal P."/>
            <person name="Kim T.-S."/>
            <person name="Lee W.-H."/>
            <person name="Kawkins C."/>
            <person name="Kim C.-K."/>
            <person name="Kim J.S."/>
            <person name="Ahn B.O."/>
            <person name="Rhee S.Y."/>
            <person name="Sohng J.K."/>
        </authorList>
    </citation>
    <scope>NUCLEOTIDE SEQUENCE</scope>
    <source>
        <tissue evidence="1">Leaf</tissue>
    </source>
</reference>
<name>A0A834T0R8_9FABA</name>
<sequence>MTNLKPDIAEPKYRQIDNILLSSLIEARVLVPSSLIFFLAAAADPFNFRSSSSSVLESRFSFDPFAKEDKVFILHSFINFELKSTRIVLETHLEEPTLNRSDLLSKFSNFMESVKSMGNSFTWRVKKLCNFFEKLHQEVLVKHHFYHHPLS</sequence>